<keyword evidence="2" id="KW-1185">Reference proteome</keyword>
<evidence type="ECO:0000313" key="2">
    <source>
        <dbReference type="Proteomes" id="UP000502706"/>
    </source>
</evidence>
<dbReference type="Proteomes" id="UP000502706">
    <property type="component" value="Chromosome"/>
</dbReference>
<proteinExistence type="predicted"/>
<dbReference type="AlphaFoldDB" id="A0A6G8PVG6"/>
<dbReference type="RefSeq" id="WP_166395874.1">
    <property type="nucleotide sequence ID" value="NZ_CP045121.1"/>
</dbReference>
<dbReference type="EMBL" id="CP045121">
    <property type="protein sequence ID" value="QIN78198.1"/>
    <property type="molecule type" value="Genomic_DNA"/>
</dbReference>
<evidence type="ECO:0000313" key="1">
    <source>
        <dbReference type="EMBL" id="QIN78198.1"/>
    </source>
</evidence>
<protein>
    <submittedName>
        <fullName evidence="1">Uncharacterized protein</fullName>
    </submittedName>
</protein>
<sequence length="86" mass="9608">MSEQNVEQNIQVRRVTNVQASWTEGPERGAPGHFTIQLIMDNGAEEYVVAPTAEDAKVHIELLKRAETVYFDMTNKVLIPSNIPLG</sequence>
<accession>A0A6G8PVG6</accession>
<dbReference type="KEGG" id="rmar:GBA65_06370"/>
<name>A0A6G8PVG6_9ACTN</name>
<organism evidence="1 2">
    <name type="scientific">Rubrobacter marinus</name>
    <dbReference type="NCBI Taxonomy" id="2653852"/>
    <lineage>
        <taxon>Bacteria</taxon>
        <taxon>Bacillati</taxon>
        <taxon>Actinomycetota</taxon>
        <taxon>Rubrobacteria</taxon>
        <taxon>Rubrobacterales</taxon>
        <taxon>Rubrobacteraceae</taxon>
        <taxon>Rubrobacter</taxon>
    </lineage>
</organism>
<gene>
    <name evidence="1" type="ORF">GBA65_06370</name>
</gene>
<reference evidence="1 2" key="1">
    <citation type="submission" date="2019-10" db="EMBL/GenBank/DDBJ databases">
        <title>Rubrobacter sp nov SCSIO 52915 isolated from a deep-sea sediment in the South China Sea.</title>
        <authorList>
            <person name="Chen R.W."/>
        </authorList>
    </citation>
    <scope>NUCLEOTIDE SEQUENCE [LARGE SCALE GENOMIC DNA]</scope>
    <source>
        <strain evidence="1 2">SCSIO 52915</strain>
    </source>
</reference>